<protein>
    <submittedName>
        <fullName evidence="2">DUF333 domain-containing protein</fullName>
    </submittedName>
</protein>
<dbReference type="Proteomes" id="UP000887320">
    <property type="component" value="Unassembled WGS sequence"/>
</dbReference>
<accession>A0A8X8KH47</accession>
<feature type="signal peptide" evidence="1">
    <location>
        <begin position="1"/>
        <end position="18"/>
    </location>
</feature>
<dbReference type="PANTHER" id="PTHR38008">
    <property type="entry name" value="HEMOLYSIN-RELATED"/>
    <property type="match status" value="1"/>
</dbReference>
<organism evidence="2 3">
    <name type="scientific">Acinetobacter guillouiae</name>
    <name type="common">Acinetobacter genomosp. 11</name>
    <dbReference type="NCBI Taxonomy" id="106649"/>
    <lineage>
        <taxon>Bacteria</taxon>
        <taxon>Pseudomonadati</taxon>
        <taxon>Pseudomonadota</taxon>
        <taxon>Gammaproteobacteria</taxon>
        <taxon>Moraxellales</taxon>
        <taxon>Moraxellaceae</taxon>
        <taxon>Acinetobacter</taxon>
    </lineage>
</organism>
<feature type="chain" id="PRO_5036462860" evidence="1">
    <location>
        <begin position="19"/>
        <end position="89"/>
    </location>
</feature>
<dbReference type="PROSITE" id="PS51257">
    <property type="entry name" value="PROKAR_LIPOPROTEIN"/>
    <property type="match status" value="1"/>
</dbReference>
<gene>
    <name evidence="2" type="ORF">KW868_20010</name>
</gene>
<evidence type="ECO:0000256" key="1">
    <source>
        <dbReference type="SAM" id="SignalP"/>
    </source>
</evidence>
<keyword evidence="1" id="KW-0732">Signal</keyword>
<evidence type="ECO:0000313" key="2">
    <source>
        <dbReference type="EMBL" id="MCF0266741.1"/>
    </source>
</evidence>
<evidence type="ECO:0000313" key="3">
    <source>
        <dbReference type="Proteomes" id="UP000887320"/>
    </source>
</evidence>
<reference evidence="2" key="1">
    <citation type="submission" date="2021-07" db="EMBL/GenBank/DDBJ databases">
        <authorList>
            <person name="Fernandez M."/>
            <person name="Pereira P."/>
            <person name="Torres Tejerizo G.A."/>
            <person name="Gonzalez P."/>
            <person name="Agostini E."/>
        </authorList>
    </citation>
    <scope>NUCLEOTIDE SEQUENCE</scope>
    <source>
        <strain evidence="2">SFC 500-1A</strain>
    </source>
</reference>
<dbReference type="Pfam" id="PF03891">
    <property type="entry name" value="DUF333"/>
    <property type="match status" value="1"/>
</dbReference>
<sequence>MNKIYIGASVLMTTLLSACSTPEVNNQNTKPLGMANPASVYCQKMGGESQIKKDALGNEAGYCKLPNGTVVDEWKLFRSAQGDEQAAAK</sequence>
<dbReference type="EMBL" id="JAHWXT010000009">
    <property type="protein sequence ID" value="MCF0266741.1"/>
    <property type="molecule type" value="Genomic_DNA"/>
</dbReference>
<dbReference type="AlphaFoldDB" id="A0A8X8KH47"/>
<dbReference type="PANTHER" id="PTHR38008:SF2">
    <property type="entry name" value="HEMOLYSIN"/>
    <property type="match status" value="1"/>
</dbReference>
<comment type="caution">
    <text evidence="2">The sequence shown here is derived from an EMBL/GenBank/DDBJ whole genome shotgun (WGS) entry which is preliminary data.</text>
</comment>
<dbReference type="InterPro" id="IPR005590">
    <property type="entry name" value="DUF333"/>
</dbReference>
<proteinExistence type="predicted"/>
<name>A0A8X8KH47_ACIGI</name>
<dbReference type="RefSeq" id="WP_234624223.1">
    <property type="nucleotide sequence ID" value="NZ_JAHWXT010000009.1"/>
</dbReference>